<dbReference type="PANTHER" id="PTHR47705:SF1">
    <property type="entry name" value="PNP_UDP_1 DOMAIN-CONTAINING PROTEIN"/>
    <property type="match status" value="1"/>
</dbReference>
<dbReference type="InterPro" id="IPR055121">
    <property type="entry name" value="HTH_69"/>
</dbReference>
<gene>
    <name evidence="2" type="ORF">V9T40_004095</name>
</gene>
<accession>A0AAN9Y3C6</accession>
<dbReference type="Gene3D" id="3.40.50.1580">
    <property type="entry name" value="Nucleoside phosphorylase domain"/>
    <property type="match status" value="1"/>
</dbReference>
<evidence type="ECO:0000259" key="1">
    <source>
        <dbReference type="Pfam" id="PF22979"/>
    </source>
</evidence>
<comment type="caution">
    <text evidence="2">The sequence shown here is derived from an EMBL/GenBank/DDBJ whole genome shotgun (WGS) entry which is preliminary data.</text>
</comment>
<keyword evidence="3" id="KW-1185">Reference proteome</keyword>
<reference evidence="2 3" key="1">
    <citation type="submission" date="2024-03" db="EMBL/GenBank/DDBJ databases">
        <title>Adaptation during the transition from Ophiocordyceps entomopathogen to insect associate is accompanied by gene loss and intensified selection.</title>
        <authorList>
            <person name="Ward C.M."/>
            <person name="Onetto C.A."/>
            <person name="Borneman A.R."/>
        </authorList>
    </citation>
    <scope>NUCLEOTIDE SEQUENCE [LARGE SCALE GENOMIC DNA]</scope>
    <source>
        <strain evidence="2">AWRI1</strain>
        <tissue evidence="2">Single Adult Female</tissue>
    </source>
</reference>
<evidence type="ECO:0000313" key="2">
    <source>
        <dbReference type="EMBL" id="KAK7586219.1"/>
    </source>
</evidence>
<dbReference type="PANTHER" id="PTHR47705">
    <property type="entry name" value="AGAP000321-PA"/>
    <property type="match status" value="1"/>
</dbReference>
<evidence type="ECO:0000313" key="3">
    <source>
        <dbReference type="Proteomes" id="UP001367676"/>
    </source>
</evidence>
<feature type="domain" description="Winged helix-turn-helix" evidence="1">
    <location>
        <begin position="177"/>
        <end position="239"/>
    </location>
</feature>
<proteinExistence type="predicted"/>
<dbReference type="GO" id="GO:0009116">
    <property type="term" value="P:nucleoside metabolic process"/>
    <property type="evidence" value="ECO:0007669"/>
    <property type="project" value="InterPro"/>
</dbReference>
<dbReference type="GO" id="GO:0003824">
    <property type="term" value="F:catalytic activity"/>
    <property type="evidence" value="ECO:0007669"/>
    <property type="project" value="InterPro"/>
</dbReference>
<name>A0AAN9Y3C6_9HEMI</name>
<dbReference type="SUPFAM" id="SSF53167">
    <property type="entry name" value="Purine and uridine phosphorylases"/>
    <property type="match status" value="1"/>
</dbReference>
<dbReference type="Pfam" id="PF22979">
    <property type="entry name" value="HTH_69"/>
    <property type="match status" value="1"/>
</dbReference>
<dbReference type="AlphaFoldDB" id="A0AAN9Y3C6"/>
<dbReference type="EMBL" id="JBBCAQ010000027">
    <property type="protein sequence ID" value="KAK7586219.1"/>
    <property type="molecule type" value="Genomic_DNA"/>
</dbReference>
<dbReference type="InterPro" id="IPR035994">
    <property type="entry name" value="Nucleoside_phosphorylase_sf"/>
</dbReference>
<dbReference type="Gene3D" id="1.10.10.10">
    <property type="entry name" value="Winged helix-like DNA-binding domain superfamily/Winged helix DNA-binding domain"/>
    <property type="match status" value="1"/>
</dbReference>
<protein>
    <recommendedName>
        <fullName evidence="1">Winged helix-turn-helix domain-containing protein</fullName>
    </recommendedName>
</protein>
<organism evidence="2 3">
    <name type="scientific">Parthenolecanium corni</name>
    <dbReference type="NCBI Taxonomy" id="536013"/>
    <lineage>
        <taxon>Eukaryota</taxon>
        <taxon>Metazoa</taxon>
        <taxon>Ecdysozoa</taxon>
        <taxon>Arthropoda</taxon>
        <taxon>Hexapoda</taxon>
        <taxon>Insecta</taxon>
        <taxon>Pterygota</taxon>
        <taxon>Neoptera</taxon>
        <taxon>Paraneoptera</taxon>
        <taxon>Hemiptera</taxon>
        <taxon>Sternorrhyncha</taxon>
        <taxon>Coccoidea</taxon>
        <taxon>Coccidae</taxon>
        <taxon>Parthenolecanium</taxon>
    </lineage>
</organism>
<sequence length="606" mass="67948">MEDQETECIVLVPKSKTANSTTLLLERRLNKVANDNNNGGKNNVHVAGGEHHGIIVYKTLSHENTEVISNPDISLQFRVFLKNAQTGAHTQESRTLRFWFKPDVLACEHSTIAQHLFKDVVCPADFPKDYVGFIRKIMKLMQIQYVTIKKIEIELRQLEGIVDMPQRPLSGDESMLDRSLELTEKKLLDVIESSYPNPVTVPELSARYSWEEEAIKNHLNELQNKGLVKALDHGAFTRVTYDDIKVKIVKQMPTIISAKQPTFAIITAQYCEKVAVDALIEDKETYVRYTTLGDNDSLSNSEYKNNGHITEKTIFTTRFGESNVYTLGNIGSHRVVCTKLPTVGHTREAMIAAGNTTTRLLGTFQKVDYVILVGVGGGVPHYTDYQKHVRLGDVVVSHPADAKKYVYTYCEKATHNPARGTYEFETKDYCPTDTLLQEIAYKLKTQHDAKPGDSKWLRFLSEGEKSLQIENGQDFSRPSIDSDKLYMCIGEGAIIEVAHPVAPDQDERHENIPRIHVGPIASGRAVSRDEQLRQAFALYTSALAFDSEFDSVIESVIGSCRESFAIVRGIADYRDGTKRSEWQPFASMTAAAVVKAMICAMEVSNT</sequence>
<dbReference type="InterPro" id="IPR036388">
    <property type="entry name" value="WH-like_DNA-bd_sf"/>
</dbReference>
<dbReference type="Proteomes" id="UP001367676">
    <property type="component" value="Unassembled WGS sequence"/>
</dbReference>